<evidence type="ECO:0000313" key="2">
    <source>
        <dbReference type="Proteomes" id="UP000022433"/>
    </source>
</evidence>
<dbReference type="Proteomes" id="UP000022433">
    <property type="component" value="Unassembled WGS sequence"/>
</dbReference>
<proteinExistence type="predicted"/>
<accession>A0AAN4MWL7</accession>
<protein>
    <submittedName>
        <fullName evidence="1">Lipoprotein</fullName>
    </submittedName>
</protein>
<name>A0AAN4MWL7_BACFG</name>
<comment type="caution">
    <text evidence="1">The sequence shown here is derived from an EMBL/GenBank/DDBJ whole genome shotgun (WGS) entry which is preliminary data.</text>
</comment>
<organism evidence="1 2">
    <name type="scientific">Bacteroides fragilis str. 1007-1-F #10</name>
    <dbReference type="NCBI Taxonomy" id="1339295"/>
    <lineage>
        <taxon>Bacteria</taxon>
        <taxon>Pseudomonadati</taxon>
        <taxon>Bacteroidota</taxon>
        <taxon>Bacteroidia</taxon>
        <taxon>Bacteroidales</taxon>
        <taxon>Bacteroidaceae</taxon>
        <taxon>Bacteroides</taxon>
    </lineage>
</organism>
<dbReference type="EMBL" id="JGEA01000032">
    <property type="protein sequence ID" value="EYA13216.1"/>
    <property type="molecule type" value="Genomic_DNA"/>
</dbReference>
<reference evidence="1 2" key="1">
    <citation type="submission" date="2014-02" db="EMBL/GenBank/DDBJ databases">
        <authorList>
            <person name="Sears C."/>
            <person name="Carroll K."/>
            <person name="Sack B.R."/>
            <person name="Qadri F."/>
            <person name="Myers L.L."/>
            <person name="Chung G.-T."/>
            <person name="Escheverria P."/>
            <person name="Fraser C.M."/>
            <person name="Sadzewicz L."/>
            <person name="Shefchek K.A."/>
            <person name="Tallon L."/>
            <person name="Das S.P."/>
            <person name="Daugherty S."/>
            <person name="Mongodin E.F."/>
        </authorList>
    </citation>
    <scope>NUCLEOTIDE SEQUENCE [LARGE SCALE GENOMIC DNA]</scope>
    <source>
        <strain evidence="1 2">1007-1-F #10</strain>
    </source>
</reference>
<dbReference type="AlphaFoldDB" id="A0AAN4MWL7"/>
<keyword evidence="1" id="KW-0449">Lipoprotein</keyword>
<gene>
    <name evidence="1" type="ORF">M104_3875</name>
</gene>
<evidence type="ECO:0000313" key="1">
    <source>
        <dbReference type="EMBL" id="EYA13216.1"/>
    </source>
</evidence>
<sequence length="59" mass="6890">MKNVCILLLELLVTSCFDDDLERKVDSLEYEIEKVISTNDILSLKYELYLACYEGKLLK</sequence>